<protein>
    <recommendedName>
        <fullName evidence="10">Sulfhydryl oxidase</fullName>
        <ecNumber evidence="10">1.8.3.2</ecNumber>
    </recommendedName>
</protein>
<sequence length="622" mass="70488">MANNTTIPTCYSLSNQALQYPKFSLPRTPCTLAAEALNQCTVWRVRKYFVCSGATKQRKYRMTAAVVGRLVLTLLLGTALFCLVDAQATPDDLYANVDSVLSLNASTFDSSIFDRNDATIVMLYSRFCGACMGFAPAWINFAENVKGWKRFVKVAGINCALTLDGPKCRENGLDGYPTVRFYGYQSTGPGDGETVLDIHRHRDELPLLLAKYMVQDWNGKQPSGWPNLAFVPTYENEPGFQSPWAPYLVLIIQSREDSIGAAVTLDLSDQYAVETRILSYLHPFAQRYGFISTAQLPALVIKRRGSSQPIFISQNPMDRKAILSQISSTTNIANPLASIGATKPILQVAQRRESADPNKIFVHVSDLKSGLAYMLRHEVPLRKTIEYEQRVALHEFLRNLARYLPLERNLVYMLHELTSFVNRSNAPLSCDDWIQKYDDLQRAYLYPLPNETVWVACKGSNDIYRGYPCSVWMIFHLLTVQAYISDSQLSNFDPVNVPWSIYGYVKHFFGCRFCADNFGKSAQKMANFIHNKTDGVLWLWKSHNRASYFLKGHVTEDPEFPKNQFPYREICGTCFNPDGSYNEAVVFNFLLRFYSDIKTFIPQVGRPLAYGKIINSRHRGPG</sequence>
<feature type="transmembrane region" description="Helical" evidence="10">
    <location>
        <begin position="66"/>
        <end position="86"/>
    </location>
</feature>
<dbReference type="InterPro" id="IPR036249">
    <property type="entry name" value="Thioredoxin-like_sf"/>
</dbReference>
<dbReference type="SUPFAM" id="SSF52833">
    <property type="entry name" value="Thioredoxin-like"/>
    <property type="match status" value="1"/>
</dbReference>
<evidence type="ECO:0000256" key="2">
    <source>
        <dbReference type="ARBA" id="ARBA00006041"/>
    </source>
</evidence>
<comment type="cofactor">
    <cofactor evidence="1 10">
        <name>FAD</name>
        <dbReference type="ChEBI" id="CHEBI:57692"/>
    </cofactor>
</comment>
<comment type="catalytic activity">
    <reaction evidence="9 10">
        <text>2 R'C(R)SH + O2 = R'C(R)S-S(R)CR' + H2O2</text>
        <dbReference type="Rhea" id="RHEA:17357"/>
        <dbReference type="ChEBI" id="CHEBI:15379"/>
        <dbReference type="ChEBI" id="CHEBI:16240"/>
        <dbReference type="ChEBI" id="CHEBI:16520"/>
        <dbReference type="ChEBI" id="CHEBI:17412"/>
        <dbReference type="EC" id="1.8.3.2"/>
    </reaction>
</comment>
<dbReference type="Gene3D" id="1.20.120.310">
    <property type="entry name" value="ERV/ALR sulfhydryl oxidase domain"/>
    <property type="match status" value="1"/>
</dbReference>
<dbReference type="SUPFAM" id="SSF69000">
    <property type="entry name" value="FAD-dependent thiol oxidase"/>
    <property type="match status" value="1"/>
</dbReference>
<keyword evidence="8" id="KW-0325">Glycoprotein</keyword>
<dbReference type="InterPro" id="IPR017905">
    <property type="entry name" value="ERV/ALR_sulphydryl_oxidase"/>
</dbReference>
<evidence type="ECO:0000259" key="11">
    <source>
        <dbReference type="PROSITE" id="PS51324"/>
    </source>
</evidence>
<dbReference type="WBParaSite" id="TMUE_3000014403.1">
    <property type="protein sequence ID" value="TMUE_3000014403.1"/>
    <property type="gene ID" value="WBGene00290033"/>
</dbReference>
<dbReference type="AlphaFoldDB" id="A0A5S6R4Q0"/>
<dbReference type="InterPro" id="IPR017937">
    <property type="entry name" value="Thioredoxin_CS"/>
</dbReference>
<keyword evidence="6 10" id="KW-0560">Oxidoreductase</keyword>
<evidence type="ECO:0000256" key="3">
    <source>
        <dbReference type="ARBA" id="ARBA00022630"/>
    </source>
</evidence>
<dbReference type="EC" id="1.8.3.2" evidence="10"/>
<feature type="domain" description="ERV/ALR sulfhydryl oxidase" evidence="11">
    <location>
        <begin position="459"/>
        <end position="565"/>
    </location>
</feature>
<comment type="similarity">
    <text evidence="2">Belongs to the quiescin-sulfhydryl oxidase (QSOX) family.</text>
</comment>
<keyword evidence="3 10" id="KW-0285">Flavoprotein</keyword>
<dbReference type="Pfam" id="PF04777">
    <property type="entry name" value="Evr1_Alr"/>
    <property type="match status" value="1"/>
</dbReference>
<keyword evidence="5 10" id="KW-0274">FAD</keyword>
<dbReference type="InterPro" id="IPR040986">
    <property type="entry name" value="QSOX_FAD-bd_dom"/>
</dbReference>
<dbReference type="STRING" id="70415.A0A5S6R4Q0"/>
<dbReference type="GO" id="GO:0003756">
    <property type="term" value="F:protein disulfide isomerase activity"/>
    <property type="evidence" value="ECO:0007669"/>
    <property type="project" value="TreeGrafter"/>
</dbReference>
<name>A0A5S6R4Q0_TRIMR</name>
<evidence type="ECO:0000256" key="4">
    <source>
        <dbReference type="ARBA" id="ARBA00022729"/>
    </source>
</evidence>
<evidence type="ECO:0000313" key="13">
    <source>
        <dbReference type="WBParaSite" id="TMUE_3000014403.1"/>
    </source>
</evidence>
<keyword evidence="10" id="KW-1133">Transmembrane helix</keyword>
<dbReference type="PROSITE" id="PS51324">
    <property type="entry name" value="ERV_ALR"/>
    <property type="match status" value="1"/>
</dbReference>
<dbReference type="GO" id="GO:0005615">
    <property type="term" value="C:extracellular space"/>
    <property type="evidence" value="ECO:0007669"/>
    <property type="project" value="TreeGrafter"/>
</dbReference>
<dbReference type="PANTHER" id="PTHR22897">
    <property type="entry name" value="QUIESCIN Q6-RELATED SULFHYDRYL OXIDASE"/>
    <property type="match status" value="1"/>
</dbReference>
<evidence type="ECO:0000256" key="5">
    <source>
        <dbReference type="ARBA" id="ARBA00022827"/>
    </source>
</evidence>
<dbReference type="Gene3D" id="3.40.30.10">
    <property type="entry name" value="Glutaredoxin"/>
    <property type="match status" value="2"/>
</dbReference>
<keyword evidence="12" id="KW-1185">Reference proteome</keyword>
<evidence type="ECO:0000256" key="6">
    <source>
        <dbReference type="ARBA" id="ARBA00023002"/>
    </source>
</evidence>
<evidence type="ECO:0000313" key="12">
    <source>
        <dbReference type="Proteomes" id="UP000046395"/>
    </source>
</evidence>
<evidence type="ECO:0000256" key="9">
    <source>
        <dbReference type="ARBA" id="ARBA00048864"/>
    </source>
</evidence>
<dbReference type="GO" id="GO:0006457">
    <property type="term" value="P:protein folding"/>
    <property type="evidence" value="ECO:0007669"/>
    <property type="project" value="TreeGrafter"/>
</dbReference>
<keyword evidence="4" id="KW-0732">Signal</keyword>
<dbReference type="Pfam" id="PF18371">
    <property type="entry name" value="FAD_SOX"/>
    <property type="match status" value="1"/>
</dbReference>
<evidence type="ECO:0000256" key="8">
    <source>
        <dbReference type="ARBA" id="ARBA00023180"/>
    </source>
</evidence>
<evidence type="ECO:0000256" key="7">
    <source>
        <dbReference type="ARBA" id="ARBA00023157"/>
    </source>
</evidence>
<dbReference type="GO" id="GO:0016971">
    <property type="term" value="F:flavin-dependent sulfhydryl oxidase activity"/>
    <property type="evidence" value="ECO:0007669"/>
    <property type="project" value="InterPro"/>
</dbReference>
<dbReference type="PANTHER" id="PTHR22897:SF8">
    <property type="entry name" value="SULFHYDRYL OXIDASE"/>
    <property type="match status" value="1"/>
</dbReference>
<dbReference type="Proteomes" id="UP000046395">
    <property type="component" value="Unassembled WGS sequence"/>
</dbReference>
<dbReference type="InterPro" id="IPR013766">
    <property type="entry name" value="Thioredoxin_domain"/>
</dbReference>
<dbReference type="GO" id="GO:0000139">
    <property type="term" value="C:Golgi membrane"/>
    <property type="evidence" value="ECO:0007669"/>
    <property type="project" value="TreeGrafter"/>
</dbReference>
<organism evidence="12 13">
    <name type="scientific">Trichuris muris</name>
    <name type="common">Mouse whipworm</name>
    <dbReference type="NCBI Taxonomy" id="70415"/>
    <lineage>
        <taxon>Eukaryota</taxon>
        <taxon>Metazoa</taxon>
        <taxon>Ecdysozoa</taxon>
        <taxon>Nematoda</taxon>
        <taxon>Enoplea</taxon>
        <taxon>Dorylaimia</taxon>
        <taxon>Trichinellida</taxon>
        <taxon>Trichuridae</taxon>
        <taxon>Trichuris</taxon>
    </lineage>
</organism>
<dbReference type="PROSITE" id="PS00194">
    <property type="entry name" value="THIOREDOXIN_1"/>
    <property type="match status" value="1"/>
</dbReference>
<dbReference type="Gene3D" id="1.20.120.1960">
    <property type="entry name" value="QSOX sulfhydryl oxidase domain"/>
    <property type="match status" value="1"/>
</dbReference>
<dbReference type="InterPro" id="IPR036774">
    <property type="entry name" value="ERV/ALR_sulphydryl_oxid_sf"/>
</dbReference>
<reference evidence="13" key="1">
    <citation type="submission" date="2019-12" db="UniProtKB">
        <authorList>
            <consortium name="WormBaseParasite"/>
        </authorList>
    </citation>
    <scope>IDENTIFICATION</scope>
</reference>
<dbReference type="Pfam" id="PF00085">
    <property type="entry name" value="Thioredoxin"/>
    <property type="match status" value="1"/>
</dbReference>
<dbReference type="InterPro" id="IPR042568">
    <property type="entry name" value="QSOX_FAD-bd_sf"/>
</dbReference>
<evidence type="ECO:0000256" key="1">
    <source>
        <dbReference type="ARBA" id="ARBA00001974"/>
    </source>
</evidence>
<evidence type="ECO:0000256" key="10">
    <source>
        <dbReference type="RuleBase" id="RU371123"/>
    </source>
</evidence>
<accession>A0A5S6R4Q0</accession>
<keyword evidence="10" id="KW-0472">Membrane</keyword>
<proteinExistence type="inferred from homology"/>
<keyword evidence="10" id="KW-0812">Transmembrane</keyword>
<keyword evidence="7" id="KW-1015">Disulfide bond</keyword>
<dbReference type="InterPro" id="IPR039798">
    <property type="entry name" value="Sulfhydryl_oxidase"/>
</dbReference>